<evidence type="ECO:0000256" key="4">
    <source>
        <dbReference type="ARBA" id="ARBA00022679"/>
    </source>
</evidence>
<name>A0AA46DYF5_9FUSO</name>
<evidence type="ECO:0000256" key="2">
    <source>
        <dbReference type="ARBA" id="ARBA00022490"/>
    </source>
</evidence>
<dbReference type="AlphaFoldDB" id="A0AA46DYF5"/>
<comment type="subunit">
    <text evidence="9 10">Homodimer. Probably interacts with PlsY.</text>
</comment>
<accession>A0AA46DYF5</accession>
<evidence type="ECO:0000256" key="8">
    <source>
        <dbReference type="ARBA" id="ARBA00024069"/>
    </source>
</evidence>
<dbReference type="EMBL" id="SOBG01000004">
    <property type="protein sequence ID" value="TDT70444.1"/>
    <property type="molecule type" value="Genomic_DNA"/>
</dbReference>
<dbReference type="PIRSF" id="PIRSF002465">
    <property type="entry name" value="Phsphlp_syn_PlsX"/>
    <property type="match status" value="1"/>
</dbReference>
<evidence type="ECO:0000256" key="3">
    <source>
        <dbReference type="ARBA" id="ARBA00022516"/>
    </source>
</evidence>
<dbReference type="Gene3D" id="3.40.718.10">
    <property type="entry name" value="Isopropylmalate Dehydrogenase"/>
    <property type="match status" value="1"/>
</dbReference>
<sequence>MIKIALDAMGGDFAPSSTVQGAVEAIKENSDIKIILVGNEEKINEELRKYSYDKEKIEIIHTDEEILMKESMPPALAVRKKKKASMNIAVQLVKDGKANAVVSAGNTGALMTASQLTLKRIKGVLRPAITTIFPKKNGKMVMMDVGANADCKPEYLEQFCIMGMEYAKILLEIKNPKVALLNIGEEEGKGNELVKQSYELIKSNSNINFIGNIESREMLTEGKADVVVADGFTGNIVLKTAEGVAKTIFDILKEEIETNFLYKLAALILKPVFKTVKNSLDSSEYGGALFLGLNGISIKAHGNSNGKAIKNALNVAKKFAESNFIENIKESIDKKERVGGLK</sequence>
<keyword evidence="5 10" id="KW-0443">Lipid metabolism</keyword>
<evidence type="ECO:0000256" key="7">
    <source>
        <dbReference type="ARBA" id="ARBA00023264"/>
    </source>
</evidence>
<dbReference type="HAMAP" id="MF_00019">
    <property type="entry name" value="PlsX"/>
    <property type="match status" value="1"/>
</dbReference>
<comment type="caution">
    <text evidence="11">The sequence shown here is derived from an EMBL/GenBank/DDBJ whole genome shotgun (WGS) entry which is preliminary data.</text>
</comment>
<dbReference type="InterPro" id="IPR012281">
    <property type="entry name" value="Phospholipid_synth_PlsX-like"/>
</dbReference>
<evidence type="ECO:0000256" key="5">
    <source>
        <dbReference type="ARBA" id="ARBA00023098"/>
    </source>
</evidence>
<keyword evidence="2 10" id="KW-0963">Cytoplasm</keyword>
<comment type="similarity">
    <text evidence="10">Belongs to the PlsX family.</text>
</comment>
<keyword evidence="4 10" id="KW-0808">Transferase</keyword>
<dbReference type="SUPFAM" id="SSF53659">
    <property type="entry name" value="Isocitrate/Isopropylmalate dehydrogenase-like"/>
    <property type="match status" value="1"/>
</dbReference>
<comment type="function">
    <text evidence="10">Catalyzes the reversible formation of acyl-phosphate (acyl-PO(4)) from acyl-[acyl-carrier-protein] (acyl-ACP). This enzyme utilizes acyl-ACP as fatty acyl donor, but not acyl-CoA.</text>
</comment>
<evidence type="ECO:0000256" key="6">
    <source>
        <dbReference type="ARBA" id="ARBA00023209"/>
    </source>
</evidence>
<evidence type="ECO:0000313" key="12">
    <source>
        <dbReference type="Proteomes" id="UP000294678"/>
    </source>
</evidence>
<evidence type="ECO:0000256" key="10">
    <source>
        <dbReference type="HAMAP-Rule" id="MF_00019"/>
    </source>
</evidence>
<organism evidence="11 12">
    <name type="scientific">Hypnocyclicus thermotrophus</name>
    <dbReference type="NCBI Taxonomy" id="1627895"/>
    <lineage>
        <taxon>Bacteria</taxon>
        <taxon>Fusobacteriati</taxon>
        <taxon>Fusobacteriota</taxon>
        <taxon>Fusobacteriia</taxon>
        <taxon>Fusobacteriales</taxon>
        <taxon>Fusobacteriaceae</taxon>
        <taxon>Hypnocyclicus</taxon>
    </lineage>
</organism>
<comment type="pathway">
    <text evidence="10">Lipid metabolism; phospholipid metabolism.</text>
</comment>
<evidence type="ECO:0000313" key="11">
    <source>
        <dbReference type="EMBL" id="TDT70444.1"/>
    </source>
</evidence>
<keyword evidence="11" id="KW-0012">Acyltransferase</keyword>
<keyword evidence="6 10" id="KW-0594">Phospholipid biosynthesis</keyword>
<dbReference type="PANTHER" id="PTHR30100:SF1">
    <property type="entry name" value="PHOSPHATE ACYLTRANSFERASE"/>
    <property type="match status" value="1"/>
</dbReference>
<evidence type="ECO:0000256" key="1">
    <source>
        <dbReference type="ARBA" id="ARBA00001232"/>
    </source>
</evidence>
<comment type="catalytic activity">
    <reaction evidence="1 10">
        <text>a fatty acyl-[ACP] + phosphate = an acyl phosphate + holo-[ACP]</text>
        <dbReference type="Rhea" id="RHEA:42292"/>
        <dbReference type="Rhea" id="RHEA-COMP:9685"/>
        <dbReference type="Rhea" id="RHEA-COMP:14125"/>
        <dbReference type="ChEBI" id="CHEBI:43474"/>
        <dbReference type="ChEBI" id="CHEBI:59918"/>
        <dbReference type="ChEBI" id="CHEBI:64479"/>
        <dbReference type="ChEBI" id="CHEBI:138651"/>
        <dbReference type="EC" id="2.3.1.274"/>
    </reaction>
</comment>
<protein>
    <recommendedName>
        <fullName evidence="8 10">Phosphate acyltransferase</fullName>
        <ecNumber evidence="8 10">2.3.1.274</ecNumber>
    </recommendedName>
    <alternativeName>
        <fullName evidence="10">Acyl-ACP phosphotransacylase</fullName>
    </alternativeName>
    <alternativeName>
        <fullName evidence="10">Acyl-[acyl-carrier-protein]--phosphate acyltransferase</fullName>
    </alternativeName>
    <alternativeName>
        <fullName evidence="10">Phosphate-acyl-ACP acyltransferase</fullName>
    </alternativeName>
</protein>
<proteinExistence type="inferred from homology"/>
<gene>
    <name evidence="10" type="primary">plsX</name>
    <name evidence="11" type="ORF">EV215_0989</name>
</gene>
<dbReference type="GO" id="GO:0043811">
    <property type="term" value="F:phosphate:acyl-[acyl carrier protein] acyltransferase activity"/>
    <property type="evidence" value="ECO:0007669"/>
    <property type="project" value="UniProtKB-UniRule"/>
</dbReference>
<dbReference type="EC" id="2.3.1.274" evidence="8 10"/>
<dbReference type="GO" id="GO:0005737">
    <property type="term" value="C:cytoplasm"/>
    <property type="evidence" value="ECO:0007669"/>
    <property type="project" value="UniProtKB-SubCell"/>
</dbReference>
<evidence type="ECO:0000256" key="9">
    <source>
        <dbReference type="ARBA" id="ARBA00046608"/>
    </source>
</evidence>
<dbReference type="GO" id="GO:0008654">
    <property type="term" value="P:phospholipid biosynthetic process"/>
    <property type="evidence" value="ECO:0007669"/>
    <property type="project" value="UniProtKB-KW"/>
</dbReference>
<reference evidence="11 12" key="1">
    <citation type="submission" date="2019-03" db="EMBL/GenBank/DDBJ databases">
        <title>Genomic Encyclopedia of Type Strains, Phase IV (KMG-IV): sequencing the most valuable type-strain genomes for metagenomic binning, comparative biology and taxonomic classification.</title>
        <authorList>
            <person name="Goeker M."/>
        </authorList>
    </citation>
    <scope>NUCLEOTIDE SEQUENCE [LARGE SCALE GENOMIC DNA]</scope>
    <source>
        <strain evidence="11 12">DSM 100055</strain>
    </source>
</reference>
<keyword evidence="12" id="KW-1185">Reference proteome</keyword>
<dbReference type="PANTHER" id="PTHR30100">
    <property type="entry name" value="FATTY ACID/PHOSPHOLIPID SYNTHESIS PROTEIN PLSX"/>
    <property type="match status" value="1"/>
</dbReference>
<dbReference type="GO" id="GO:0006633">
    <property type="term" value="P:fatty acid biosynthetic process"/>
    <property type="evidence" value="ECO:0007669"/>
    <property type="project" value="UniProtKB-UniRule"/>
</dbReference>
<dbReference type="Pfam" id="PF02504">
    <property type="entry name" value="FA_synthesis"/>
    <property type="match status" value="1"/>
</dbReference>
<dbReference type="InterPro" id="IPR003664">
    <property type="entry name" value="FA_synthesis"/>
</dbReference>
<keyword evidence="3 10" id="KW-0444">Lipid biosynthesis</keyword>
<comment type="subcellular location">
    <subcellularLocation>
        <location evidence="10">Cytoplasm</location>
    </subcellularLocation>
    <text evidence="10">Associated with the membrane possibly through PlsY.</text>
</comment>
<dbReference type="Proteomes" id="UP000294678">
    <property type="component" value="Unassembled WGS sequence"/>
</dbReference>
<dbReference type="NCBIfam" id="TIGR00182">
    <property type="entry name" value="plsX"/>
    <property type="match status" value="1"/>
</dbReference>
<keyword evidence="7 10" id="KW-1208">Phospholipid metabolism</keyword>